<dbReference type="GO" id="GO:0006886">
    <property type="term" value="P:intracellular protein transport"/>
    <property type="evidence" value="ECO:0007669"/>
    <property type="project" value="TreeGrafter"/>
</dbReference>
<evidence type="ECO:0000256" key="7">
    <source>
        <dbReference type="SAM" id="MobiDB-lite"/>
    </source>
</evidence>
<keyword evidence="4 6" id="KW-0653">Protein transport</keyword>
<evidence type="ECO:0000313" key="8">
    <source>
        <dbReference type="EMBL" id="KAA8907771.1"/>
    </source>
</evidence>
<keyword evidence="9" id="KW-1185">Reference proteome</keyword>
<dbReference type="EMBL" id="SWFT01000019">
    <property type="protein sequence ID" value="KAA8907771.1"/>
    <property type="molecule type" value="Genomic_DNA"/>
</dbReference>
<dbReference type="PANTHER" id="PTHR11099">
    <property type="entry name" value="VACUOLAR SORTING PROTEIN 35"/>
    <property type="match status" value="1"/>
</dbReference>
<evidence type="ECO:0000256" key="2">
    <source>
        <dbReference type="ARBA" id="ARBA00006536"/>
    </source>
</evidence>
<evidence type="ECO:0000256" key="5">
    <source>
        <dbReference type="ARBA" id="ARBA00023136"/>
    </source>
</evidence>
<reference evidence="8 9" key="1">
    <citation type="submission" date="2019-07" db="EMBL/GenBank/DDBJ databases">
        <title>Genome assembly of two rare yeast pathogens: Diutina rugosa and Trichomonascus ciferrii.</title>
        <authorList>
            <person name="Mixao V."/>
            <person name="Saus E."/>
            <person name="Hansen A."/>
            <person name="Lass-Flor C."/>
            <person name="Gabaldon T."/>
        </authorList>
    </citation>
    <scope>NUCLEOTIDE SEQUENCE [LARGE SCALE GENOMIC DNA]</scope>
    <source>
        <strain evidence="8 9">CBS 613</strain>
    </source>
</reference>
<dbReference type="GeneID" id="54779111"/>
<feature type="region of interest" description="Disordered" evidence="7">
    <location>
        <begin position="307"/>
        <end position="481"/>
    </location>
</feature>
<evidence type="ECO:0000313" key="9">
    <source>
        <dbReference type="Proteomes" id="UP000449547"/>
    </source>
</evidence>
<dbReference type="VEuPathDB" id="FungiDB:DIURU_000458"/>
<dbReference type="InterPro" id="IPR005378">
    <property type="entry name" value="Vps35"/>
</dbReference>
<proteinExistence type="inferred from homology"/>
<gene>
    <name evidence="8" type="ORF">DIURU_000458</name>
</gene>
<keyword evidence="5" id="KW-0472">Membrane</keyword>
<feature type="compositionally biased region" description="Basic and acidic residues" evidence="7">
    <location>
        <begin position="427"/>
        <end position="462"/>
    </location>
</feature>
<feature type="compositionally biased region" description="Basic and acidic residues" evidence="7">
    <location>
        <begin position="331"/>
        <end position="353"/>
    </location>
</feature>
<dbReference type="GO" id="GO:0005770">
    <property type="term" value="C:late endosome"/>
    <property type="evidence" value="ECO:0007669"/>
    <property type="project" value="TreeGrafter"/>
</dbReference>
<dbReference type="OrthoDB" id="10258141at2759"/>
<dbReference type="PIRSF" id="PIRSF009375">
    <property type="entry name" value="Retromer_Vps35"/>
    <property type="match status" value="1"/>
</dbReference>
<evidence type="ECO:0000256" key="4">
    <source>
        <dbReference type="ARBA" id="ARBA00022927"/>
    </source>
</evidence>
<dbReference type="OMA" id="YERVQFC"/>
<dbReference type="InterPro" id="IPR042491">
    <property type="entry name" value="Vps35_C"/>
</dbReference>
<dbReference type="RefSeq" id="XP_034014777.1">
    <property type="nucleotide sequence ID" value="XM_034157468.1"/>
</dbReference>
<feature type="compositionally biased region" description="Basic and acidic residues" evidence="7">
    <location>
        <begin position="363"/>
        <end position="420"/>
    </location>
</feature>
<sequence length="1005" mass="114213">MADKVASALNGIHQQSSLMQQCLADGNLMQALKHVSNFLNELRTSSVTPKQYYEIYMAAFDQLEIVSSYLASQPSGNHQRPFLDSLYELVQYAANIIPRLYLMMVVGTTYMQQPKAPVTDLMKDLIEMCKGVQHPIRGLFLRYYLSQRTKNLLPISTDEEFRATIDFLVSNFIEMNKLWVRLQHQGHSSEREQRIRERNELKILVGSQLVRISQVIDEYQGDSYSAIGYYRDRVFPIITQQIVACRDVLAQTYLIDVLIQIFPEEFHFATLDGFLAVMLQVHPNLNKSELVNGLVARFVKYQQDKAEKKQREEEEELTAQENETKEEETSEDAKKESQKDEKKQKETQDKETQENETPGESTEEVKSEEKDDKKSEEKEDKSDDHTEVKAEDKTTSNADKDHKTHDGAEAKATDTDEANDKPNASENEAKVEESSAKDEAPKPNEDTKPNVDDSESDKDKTDQQSQVTDSQKDQDAAASPKGDLSASLAQLSLTDDLSSQLFAVFWDFYLQLFESDPEMPASEHSQFLAAIIQISLAFDVDHEQHRENMAKVYEFSGKHLEAGQSVDILVAPLAFMQSPADLKNSQYQRTLFDQLDIPGQRRVAHAIISRLLTVEAPFQSTEEIDGVFQYLSVLICEQPEQTTSVDLGLTTTVKINDQDIPQSFLDTQEQLCKILHLIKPPGTPIDTVSALQYTRRMWLNKSKQNIVFTYPTLVETILYHLQVFGFALKRVPQKRRSPTHIATLKNQFKQVSVVLNELYMAHPERSYEILQLYLHAATVADNVGFSDASFEYINQALVLYEEQLSMGSTDNYYASASPHDALGGSSASYMSVIALVNSVGIKRSYDKDAYVELAAKVTHYGSRLLRKQDQCRAIYTSAHLWWWTDDYGFEGELFQDGKRVLECLQKSLRVADSCMDPYLSLKLFIEILNRSIIFALYGAPVDVPYINGLLSLIRTNITELEADKLNSANADTEAVLFHISKRIFSRTCEYIVQQQDDGRLVGVMV</sequence>
<dbReference type="GO" id="GO:0005829">
    <property type="term" value="C:cytosol"/>
    <property type="evidence" value="ECO:0007669"/>
    <property type="project" value="GOC"/>
</dbReference>
<dbReference type="Proteomes" id="UP000449547">
    <property type="component" value="Unassembled WGS sequence"/>
</dbReference>
<evidence type="ECO:0000256" key="1">
    <source>
        <dbReference type="ARBA" id="ARBA00004170"/>
    </source>
</evidence>
<name>A0A642UY36_DIURU</name>
<dbReference type="Pfam" id="PF03635">
    <property type="entry name" value="Vps35"/>
    <property type="match status" value="1"/>
</dbReference>
<comment type="caution">
    <text evidence="8">The sequence shown here is derived from an EMBL/GenBank/DDBJ whole genome shotgun (WGS) entry which is preliminary data.</text>
</comment>
<dbReference type="Gene3D" id="1.25.40.660">
    <property type="entry name" value="Vacuolar protein sorting-associated protein 35, helical subcomplex Vps35-C"/>
    <property type="match status" value="1"/>
</dbReference>
<keyword evidence="3 6" id="KW-0813">Transport</keyword>
<feature type="compositionally biased region" description="Acidic residues" evidence="7">
    <location>
        <begin position="313"/>
        <end position="330"/>
    </location>
</feature>
<accession>A0A642UY36</accession>
<comment type="subcellular location">
    <subcellularLocation>
        <location evidence="1">Membrane</location>
        <topology evidence="1">Peripheral membrane protein</topology>
    </subcellularLocation>
</comment>
<dbReference type="GO" id="GO:0042147">
    <property type="term" value="P:retrograde transport, endosome to Golgi"/>
    <property type="evidence" value="ECO:0007669"/>
    <property type="project" value="InterPro"/>
</dbReference>
<evidence type="ECO:0000256" key="3">
    <source>
        <dbReference type="ARBA" id="ARBA00022448"/>
    </source>
</evidence>
<comment type="function">
    <text evidence="6">Plays a role in vesicular protein sorting.</text>
</comment>
<dbReference type="AlphaFoldDB" id="A0A642UY36"/>
<dbReference type="GO" id="GO:0030906">
    <property type="term" value="C:retromer, cargo-selective complex"/>
    <property type="evidence" value="ECO:0007669"/>
    <property type="project" value="InterPro"/>
</dbReference>
<organism evidence="8 9">
    <name type="scientific">Diutina rugosa</name>
    <name type="common">Yeast</name>
    <name type="synonym">Candida rugosa</name>
    <dbReference type="NCBI Taxonomy" id="5481"/>
    <lineage>
        <taxon>Eukaryota</taxon>
        <taxon>Fungi</taxon>
        <taxon>Dikarya</taxon>
        <taxon>Ascomycota</taxon>
        <taxon>Saccharomycotina</taxon>
        <taxon>Pichiomycetes</taxon>
        <taxon>Debaryomycetaceae</taxon>
        <taxon>Diutina</taxon>
    </lineage>
</organism>
<comment type="similarity">
    <text evidence="2 6">Belongs to the VPS35 family.</text>
</comment>
<protein>
    <recommendedName>
        <fullName evidence="6">Vacuolar protein sorting-associated protein 35</fullName>
    </recommendedName>
</protein>
<dbReference type="PANTHER" id="PTHR11099:SF0">
    <property type="entry name" value="VACUOLAR PROTEIN SORTING-ASSOCIATED PROTEIN 35"/>
    <property type="match status" value="1"/>
</dbReference>
<evidence type="ECO:0000256" key="6">
    <source>
        <dbReference type="PIRNR" id="PIRNR009375"/>
    </source>
</evidence>